<evidence type="ECO:0000313" key="3">
    <source>
        <dbReference type="Proteomes" id="UP000233551"/>
    </source>
</evidence>
<name>A0A2I0KTB7_PUNGR</name>
<dbReference type="Pfam" id="PF05699">
    <property type="entry name" value="Dimer_Tnp_hAT"/>
    <property type="match status" value="1"/>
</dbReference>
<protein>
    <recommendedName>
        <fullName evidence="1">HAT C-terminal dimerisation domain-containing protein</fullName>
    </recommendedName>
</protein>
<dbReference type="EMBL" id="PGOL01000361">
    <property type="protein sequence ID" value="PKI71718.1"/>
    <property type="molecule type" value="Genomic_DNA"/>
</dbReference>
<keyword evidence="3" id="KW-1185">Reference proteome</keyword>
<organism evidence="2 3">
    <name type="scientific">Punica granatum</name>
    <name type="common">Pomegranate</name>
    <dbReference type="NCBI Taxonomy" id="22663"/>
    <lineage>
        <taxon>Eukaryota</taxon>
        <taxon>Viridiplantae</taxon>
        <taxon>Streptophyta</taxon>
        <taxon>Embryophyta</taxon>
        <taxon>Tracheophyta</taxon>
        <taxon>Spermatophyta</taxon>
        <taxon>Magnoliopsida</taxon>
        <taxon>eudicotyledons</taxon>
        <taxon>Gunneridae</taxon>
        <taxon>Pentapetalae</taxon>
        <taxon>rosids</taxon>
        <taxon>malvids</taxon>
        <taxon>Myrtales</taxon>
        <taxon>Lythraceae</taxon>
        <taxon>Punica</taxon>
    </lineage>
</organism>
<feature type="domain" description="HAT C-terminal dimerisation" evidence="1">
    <location>
        <begin position="57"/>
        <end position="98"/>
    </location>
</feature>
<proteinExistence type="predicted"/>
<accession>A0A2I0KTB7</accession>
<evidence type="ECO:0000259" key="1">
    <source>
        <dbReference type="Pfam" id="PF05699"/>
    </source>
</evidence>
<evidence type="ECO:0000313" key="2">
    <source>
        <dbReference type="EMBL" id="PKI71718.1"/>
    </source>
</evidence>
<dbReference type="AlphaFoldDB" id="A0A2I0KTB7"/>
<comment type="caution">
    <text evidence="2">The sequence shown here is derived from an EMBL/GenBank/DDBJ whole genome shotgun (WGS) entry which is preliminary data.</text>
</comment>
<gene>
    <name evidence="2" type="ORF">CRG98_007851</name>
</gene>
<dbReference type="InterPro" id="IPR008906">
    <property type="entry name" value="HATC_C_dom"/>
</dbReference>
<dbReference type="GO" id="GO:0046983">
    <property type="term" value="F:protein dimerization activity"/>
    <property type="evidence" value="ECO:0007669"/>
    <property type="project" value="InterPro"/>
</dbReference>
<sequence length="154" mass="17301">MTCLMSTIKKFASAAAPDGAVSAAKEDAGTEIGDVNLPEDYKALLSREPELHPRKSELDCYLEEPRIDYSNKKMGILDYWQSDATTCRYPVLAAMAHDSKMLAFGPYPSDDVESVYDGDDENDDESIFDEDVMRMTMRMRLTIMMIVDTECSDD</sequence>
<dbReference type="Proteomes" id="UP000233551">
    <property type="component" value="Unassembled WGS sequence"/>
</dbReference>
<reference evidence="2 3" key="1">
    <citation type="submission" date="2017-11" db="EMBL/GenBank/DDBJ databases">
        <title>De-novo sequencing of pomegranate (Punica granatum L.) genome.</title>
        <authorList>
            <person name="Akparov Z."/>
            <person name="Amiraslanov A."/>
            <person name="Hajiyeva S."/>
            <person name="Abbasov M."/>
            <person name="Kaur K."/>
            <person name="Hamwieh A."/>
            <person name="Solovyev V."/>
            <person name="Salamov A."/>
            <person name="Braich B."/>
            <person name="Kosarev P."/>
            <person name="Mahmoud A."/>
            <person name="Hajiyev E."/>
            <person name="Babayeva S."/>
            <person name="Izzatullayeva V."/>
            <person name="Mammadov A."/>
            <person name="Mammadov A."/>
            <person name="Sharifova S."/>
            <person name="Ojaghi J."/>
            <person name="Eynullazada K."/>
            <person name="Bayramov B."/>
            <person name="Abdulazimova A."/>
            <person name="Shahmuradov I."/>
        </authorList>
    </citation>
    <scope>NUCLEOTIDE SEQUENCE [LARGE SCALE GENOMIC DNA]</scope>
    <source>
        <strain evidence="3">cv. AG2017</strain>
        <tissue evidence="2">Leaf</tissue>
    </source>
</reference>